<dbReference type="Pfam" id="PF08361">
    <property type="entry name" value="TetR_C_2"/>
    <property type="match status" value="1"/>
</dbReference>
<dbReference type="SUPFAM" id="SSF48498">
    <property type="entry name" value="Tetracyclin repressor-like, C-terminal domain"/>
    <property type="match status" value="1"/>
</dbReference>
<feature type="DNA-binding region" description="H-T-H motif" evidence="5">
    <location>
        <begin position="32"/>
        <end position="51"/>
    </location>
</feature>
<dbReference type="InterPro" id="IPR036271">
    <property type="entry name" value="Tet_transcr_reg_TetR-rel_C_sf"/>
</dbReference>
<dbReference type="Gene3D" id="1.10.357.10">
    <property type="entry name" value="Tetracycline Repressor, domain 2"/>
    <property type="match status" value="1"/>
</dbReference>
<feature type="domain" description="HTH tetR-type" evidence="6">
    <location>
        <begin position="9"/>
        <end position="69"/>
    </location>
</feature>
<keyword evidence="3 5" id="KW-0238">DNA-binding</keyword>
<dbReference type="PROSITE" id="PS01081">
    <property type="entry name" value="HTH_TETR_1"/>
    <property type="match status" value="1"/>
</dbReference>
<evidence type="ECO:0000256" key="4">
    <source>
        <dbReference type="ARBA" id="ARBA00023163"/>
    </source>
</evidence>
<dbReference type="PROSITE" id="PS50977">
    <property type="entry name" value="HTH_TETR_2"/>
    <property type="match status" value="1"/>
</dbReference>
<keyword evidence="2" id="KW-0805">Transcription regulation</keyword>
<dbReference type="OrthoDB" id="9798857at2"/>
<evidence type="ECO:0000256" key="5">
    <source>
        <dbReference type="PROSITE-ProRule" id="PRU00335"/>
    </source>
</evidence>
<dbReference type="GO" id="GO:0000976">
    <property type="term" value="F:transcription cis-regulatory region binding"/>
    <property type="evidence" value="ECO:0007669"/>
    <property type="project" value="TreeGrafter"/>
</dbReference>
<comment type="caution">
    <text evidence="7">The sequence shown here is derived from an EMBL/GenBank/DDBJ whole genome shotgun (WGS) entry which is preliminary data.</text>
</comment>
<name>A0A330H9N4_9HYPH</name>
<accession>A0A330H9N4</accession>
<evidence type="ECO:0000313" key="8">
    <source>
        <dbReference type="Proteomes" id="UP000251956"/>
    </source>
</evidence>
<reference evidence="7 8" key="1">
    <citation type="submission" date="2018-07" db="EMBL/GenBank/DDBJ databases">
        <title>Diversity of Mesorhizobium strains in Brazil.</title>
        <authorList>
            <person name="Helene L.C.F."/>
            <person name="Dall'Agnol R."/>
            <person name="Delamuta J.R.M."/>
            <person name="Hungria M."/>
        </authorList>
    </citation>
    <scope>NUCLEOTIDE SEQUENCE [LARGE SCALE GENOMIC DNA]</scope>
    <source>
        <strain evidence="7 8">CNPSo 3140</strain>
    </source>
</reference>
<gene>
    <name evidence="7" type="ORF">DPM35_04710</name>
</gene>
<dbReference type="InterPro" id="IPR001647">
    <property type="entry name" value="HTH_TetR"/>
</dbReference>
<evidence type="ECO:0000313" key="7">
    <source>
        <dbReference type="EMBL" id="RAZ80582.1"/>
    </source>
</evidence>
<dbReference type="RefSeq" id="WP_112126115.1">
    <property type="nucleotide sequence ID" value="NZ_QMBQ01000001.1"/>
</dbReference>
<evidence type="ECO:0000259" key="6">
    <source>
        <dbReference type="PROSITE" id="PS50977"/>
    </source>
</evidence>
<dbReference type="SUPFAM" id="SSF46689">
    <property type="entry name" value="Homeodomain-like"/>
    <property type="match status" value="1"/>
</dbReference>
<dbReference type="EMBL" id="QMBQ01000001">
    <property type="protein sequence ID" value="RAZ80582.1"/>
    <property type="molecule type" value="Genomic_DNA"/>
</dbReference>
<dbReference type="InterPro" id="IPR013572">
    <property type="entry name" value="Tscrpt_reg_MAATS_C"/>
</dbReference>
<dbReference type="PRINTS" id="PR00455">
    <property type="entry name" value="HTHTETR"/>
</dbReference>
<dbReference type="Proteomes" id="UP000251956">
    <property type="component" value="Unassembled WGS sequence"/>
</dbReference>
<keyword evidence="8" id="KW-1185">Reference proteome</keyword>
<dbReference type="GO" id="GO:0003700">
    <property type="term" value="F:DNA-binding transcription factor activity"/>
    <property type="evidence" value="ECO:0007669"/>
    <property type="project" value="TreeGrafter"/>
</dbReference>
<dbReference type="AlphaFoldDB" id="A0A330H9N4"/>
<dbReference type="Pfam" id="PF00440">
    <property type="entry name" value="TetR_N"/>
    <property type="match status" value="1"/>
</dbReference>
<keyword evidence="4" id="KW-0804">Transcription</keyword>
<dbReference type="PANTHER" id="PTHR30055:SF240">
    <property type="entry name" value="HTH-TYPE TRANSCRIPTIONAL REGULATOR ACRR"/>
    <property type="match status" value="1"/>
</dbReference>
<keyword evidence="1" id="KW-0678">Repressor</keyword>
<proteinExistence type="predicted"/>
<protein>
    <submittedName>
        <fullName evidence="7">TetR family transcriptional regulator</fullName>
    </submittedName>
</protein>
<dbReference type="InterPro" id="IPR050109">
    <property type="entry name" value="HTH-type_TetR-like_transc_reg"/>
</dbReference>
<evidence type="ECO:0000256" key="3">
    <source>
        <dbReference type="ARBA" id="ARBA00023125"/>
    </source>
</evidence>
<organism evidence="7 8">
    <name type="scientific">Mesorhizobium atlanticum</name>
    <dbReference type="NCBI Taxonomy" id="2233532"/>
    <lineage>
        <taxon>Bacteria</taxon>
        <taxon>Pseudomonadati</taxon>
        <taxon>Pseudomonadota</taxon>
        <taxon>Alphaproteobacteria</taxon>
        <taxon>Hyphomicrobiales</taxon>
        <taxon>Phyllobacteriaceae</taxon>
        <taxon>Mesorhizobium</taxon>
    </lineage>
</organism>
<dbReference type="InterPro" id="IPR009057">
    <property type="entry name" value="Homeodomain-like_sf"/>
</dbReference>
<sequence length="227" mass="25432">MRRTKAEAEQTREAVLAAAIEVFLERGVTRATLEQIASAAGVTRGAVYWHFRDKQEIFTALERRANMPNEEFGDRLKARLATHNDLDPLRELTDAIREGLQAFETHPERPRILTILWLRCEYSEDMLPVVTRQREADLALQKLFGSVIGLAAARGRLAPALSPELAARALLLLVNGSVLDWLRAPGQSELTENTMPMVAGFLEAIRAPKTQTTVDQKHTTSEQSYDK</sequence>
<evidence type="ECO:0000256" key="2">
    <source>
        <dbReference type="ARBA" id="ARBA00023015"/>
    </source>
</evidence>
<dbReference type="PANTHER" id="PTHR30055">
    <property type="entry name" value="HTH-TYPE TRANSCRIPTIONAL REGULATOR RUTR"/>
    <property type="match status" value="1"/>
</dbReference>
<evidence type="ECO:0000256" key="1">
    <source>
        <dbReference type="ARBA" id="ARBA00022491"/>
    </source>
</evidence>
<dbReference type="InterPro" id="IPR023772">
    <property type="entry name" value="DNA-bd_HTH_TetR-type_CS"/>
</dbReference>